<keyword evidence="2" id="KW-0812">Transmembrane</keyword>
<keyword evidence="2" id="KW-1133">Transmembrane helix</keyword>
<reference evidence="3 4" key="1">
    <citation type="submission" date="2024-07" db="EMBL/GenBank/DDBJ databases">
        <title>Section-level genome sequencing and comparative genomics of Aspergillus sections Usti and Cavernicolus.</title>
        <authorList>
            <consortium name="Lawrence Berkeley National Laboratory"/>
            <person name="Nybo J.L."/>
            <person name="Vesth T.C."/>
            <person name="Theobald S."/>
            <person name="Frisvad J.C."/>
            <person name="Larsen T.O."/>
            <person name="Kjaerboelling I."/>
            <person name="Rothschild-Mancinelli K."/>
            <person name="Lyhne E.K."/>
            <person name="Kogle M.E."/>
            <person name="Barry K."/>
            <person name="Clum A."/>
            <person name="Na H."/>
            <person name="Ledsgaard L."/>
            <person name="Lin J."/>
            <person name="Lipzen A."/>
            <person name="Kuo A."/>
            <person name="Riley R."/>
            <person name="Mondo S."/>
            <person name="Labutti K."/>
            <person name="Haridas S."/>
            <person name="Pangalinan J."/>
            <person name="Salamov A.A."/>
            <person name="Simmons B.A."/>
            <person name="Magnuson J.K."/>
            <person name="Chen J."/>
            <person name="Drula E."/>
            <person name="Henrissat B."/>
            <person name="Wiebenga A."/>
            <person name="Lubbers R.J."/>
            <person name="Gomes A.C."/>
            <person name="Makela M.R."/>
            <person name="Stajich J."/>
            <person name="Grigoriev I.V."/>
            <person name="Mortensen U.H."/>
            <person name="De Vries R.P."/>
            <person name="Baker S.E."/>
            <person name="Andersen M.R."/>
        </authorList>
    </citation>
    <scope>NUCLEOTIDE SEQUENCE [LARGE SCALE GENOMIC DNA]</scope>
    <source>
        <strain evidence="3 4">CBS 588.65</strain>
    </source>
</reference>
<name>A0ABR4HTN6_9EURO</name>
<evidence type="ECO:0000256" key="1">
    <source>
        <dbReference type="SAM" id="MobiDB-lite"/>
    </source>
</evidence>
<keyword evidence="4" id="KW-1185">Reference proteome</keyword>
<sequence>MPDGKRSLKRLSTMDATFPFRIDSAIPVAFTLLRAWKWLSLMTLLPLLVSLLFRTRRTSHMARVAPGGPFGKINPPRETWLHSEPARNFRPPDYCQAY</sequence>
<dbReference type="EMBL" id="JBFXLT010000015">
    <property type="protein sequence ID" value="KAL2818053.1"/>
    <property type="molecule type" value="Genomic_DNA"/>
</dbReference>
<accession>A0ABR4HTN6</accession>
<keyword evidence="2" id="KW-0472">Membrane</keyword>
<dbReference type="Proteomes" id="UP001610334">
    <property type="component" value="Unassembled WGS sequence"/>
</dbReference>
<evidence type="ECO:0000313" key="4">
    <source>
        <dbReference type="Proteomes" id="UP001610334"/>
    </source>
</evidence>
<comment type="caution">
    <text evidence="3">The sequence shown here is derived from an EMBL/GenBank/DDBJ whole genome shotgun (WGS) entry which is preliminary data.</text>
</comment>
<evidence type="ECO:0000313" key="3">
    <source>
        <dbReference type="EMBL" id="KAL2818053.1"/>
    </source>
</evidence>
<proteinExistence type="predicted"/>
<organism evidence="3 4">
    <name type="scientific">Aspergillus granulosus</name>
    <dbReference type="NCBI Taxonomy" id="176169"/>
    <lineage>
        <taxon>Eukaryota</taxon>
        <taxon>Fungi</taxon>
        <taxon>Dikarya</taxon>
        <taxon>Ascomycota</taxon>
        <taxon>Pezizomycotina</taxon>
        <taxon>Eurotiomycetes</taxon>
        <taxon>Eurotiomycetidae</taxon>
        <taxon>Eurotiales</taxon>
        <taxon>Aspergillaceae</taxon>
        <taxon>Aspergillus</taxon>
        <taxon>Aspergillus subgen. Nidulantes</taxon>
    </lineage>
</organism>
<evidence type="ECO:0000256" key="2">
    <source>
        <dbReference type="SAM" id="Phobius"/>
    </source>
</evidence>
<feature type="region of interest" description="Disordered" evidence="1">
    <location>
        <begin position="75"/>
        <end position="98"/>
    </location>
</feature>
<protein>
    <submittedName>
        <fullName evidence="3">Uncharacterized protein</fullName>
    </submittedName>
</protein>
<gene>
    <name evidence="3" type="ORF">BJX63DRAFT_82804</name>
</gene>
<feature type="transmembrane region" description="Helical" evidence="2">
    <location>
        <begin position="35"/>
        <end position="53"/>
    </location>
</feature>